<dbReference type="SUPFAM" id="SSF109604">
    <property type="entry name" value="HD-domain/PDEase-like"/>
    <property type="match status" value="1"/>
</dbReference>
<dbReference type="PROSITE" id="PS51831">
    <property type="entry name" value="HD"/>
    <property type="match status" value="1"/>
</dbReference>
<dbReference type="InterPro" id="IPR004811">
    <property type="entry name" value="RelA/Spo_fam"/>
</dbReference>
<dbReference type="SMART" id="SM00471">
    <property type="entry name" value="HDc"/>
    <property type="match status" value="1"/>
</dbReference>
<dbReference type="Pfam" id="PF13328">
    <property type="entry name" value="HD_4"/>
    <property type="match status" value="1"/>
</dbReference>
<dbReference type="SMART" id="SM00954">
    <property type="entry name" value="RelA_SpoT"/>
    <property type="match status" value="1"/>
</dbReference>
<dbReference type="Gene3D" id="1.10.3210.10">
    <property type="entry name" value="Hypothetical protein af1432"/>
    <property type="match status" value="1"/>
</dbReference>
<evidence type="ECO:0000256" key="2">
    <source>
        <dbReference type="RuleBase" id="RU003847"/>
    </source>
</evidence>
<dbReference type="PANTHER" id="PTHR21262">
    <property type="entry name" value="GUANOSINE-3',5'-BIS DIPHOSPHATE 3'-PYROPHOSPHOHYDROLASE"/>
    <property type="match status" value="1"/>
</dbReference>
<dbReference type="InterPro" id="IPR043519">
    <property type="entry name" value="NT_sf"/>
</dbReference>
<dbReference type="InterPro" id="IPR012675">
    <property type="entry name" value="Beta-grasp_dom_sf"/>
</dbReference>
<comment type="similarity">
    <text evidence="2">Belongs to the relA/spoT family.</text>
</comment>
<dbReference type="FunFam" id="3.10.20.30:FF:000002">
    <property type="entry name" value="GTP pyrophosphokinase (RelA/SpoT)"/>
    <property type="match status" value="1"/>
</dbReference>
<protein>
    <recommendedName>
        <fullName evidence="7">TGS domain-containing protein</fullName>
    </recommendedName>
</protein>
<evidence type="ECO:0000259" key="3">
    <source>
        <dbReference type="PROSITE" id="PS51831"/>
    </source>
</evidence>
<dbReference type="CDD" id="cd01668">
    <property type="entry name" value="TGS_RSH"/>
    <property type="match status" value="1"/>
</dbReference>
<reference evidence="5 6" key="1">
    <citation type="journal article" date="2016" name="Nat. Commun.">
        <title>Thousands of microbial genomes shed light on interconnected biogeochemical processes in an aquifer system.</title>
        <authorList>
            <person name="Anantharaman K."/>
            <person name="Brown C.T."/>
            <person name="Hug L.A."/>
            <person name="Sharon I."/>
            <person name="Castelle C.J."/>
            <person name="Probst A.J."/>
            <person name="Thomas B.C."/>
            <person name="Singh A."/>
            <person name="Wilkins M.J."/>
            <person name="Karaoz U."/>
            <person name="Brodie E.L."/>
            <person name="Williams K.H."/>
            <person name="Hubbard S.S."/>
            <person name="Banfield J.F."/>
        </authorList>
    </citation>
    <scope>NUCLEOTIDE SEQUENCE [LARGE SCALE GENOMIC DNA]</scope>
</reference>
<evidence type="ECO:0008006" key="7">
    <source>
        <dbReference type="Google" id="ProtNLM"/>
    </source>
</evidence>
<dbReference type="GO" id="GO:0005886">
    <property type="term" value="C:plasma membrane"/>
    <property type="evidence" value="ECO:0007669"/>
    <property type="project" value="TreeGrafter"/>
</dbReference>
<dbReference type="EMBL" id="MHKB01000009">
    <property type="protein sequence ID" value="OGY79315.1"/>
    <property type="molecule type" value="Genomic_DNA"/>
</dbReference>
<dbReference type="STRING" id="1798540.A3B74_00500"/>
<dbReference type="Pfam" id="PF04607">
    <property type="entry name" value="RelA_SpoT"/>
    <property type="match status" value="1"/>
</dbReference>
<comment type="function">
    <text evidence="2">In eubacteria ppGpp (guanosine 3'-diphosphate 5'-diphosphate) is a mediator of the stringent response that coordinates a variety of cellular activities in response to changes in nutritional abundance.</text>
</comment>
<evidence type="ECO:0000259" key="4">
    <source>
        <dbReference type="PROSITE" id="PS51880"/>
    </source>
</evidence>
<evidence type="ECO:0000313" key="5">
    <source>
        <dbReference type="EMBL" id="OGY79315.1"/>
    </source>
</evidence>
<dbReference type="Gene3D" id="3.30.460.10">
    <property type="entry name" value="Beta Polymerase, domain 2"/>
    <property type="match status" value="1"/>
</dbReference>
<evidence type="ECO:0000313" key="6">
    <source>
        <dbReference type="Proteomes" id="UP000177165"/>
    </source>
</evidence>
<dbReference type="SUPFAM" id="SSF81301">
    <property type="entry name" value="Nucleotidyltransferase"/>
    <property type="match status" value="1"/>
</dbReference>
<dbReference type="InterPro" id="IPR004095">
    <property type="entry name" value="TGS"/>
</dbReference>
<organism evidence="5 6">
    <name type="scientific">Candidatus Kerfeldbacteria bacterium RIFCSPHIGHO2_02_FULL_42_14</name>
    <dbReference type="NCBI Taxonomy" id="1798540"/>
    <lineage>
        <taxon>Bacteria</taxon>
        <taxon>Candidatus Kerfeldiibacteriota</taxon>
    </lineage>
</organism>
<dbReference type="InterPro" id="IPR003607">
    <property type="entry name" value="HD/PDEase_dom"/>
</dbReference>
<evidence type="ECO:0000256" key="1">
    <source>
        <dbReference type="ARBA" id="ARBA00025704"/>
    </source>
</evidence>
<dbReference type="PROSITE" id="PS51880">
    <property type="entry name" value="TGS"/>
    <property type="match status" value="1"/>
</dbReference>
<feature type="domain" description="TGS" evidence="4">
    <location>
        <begin position="391"/>
        <end position="454"/>
    </location>
</feature>
<dbReference type="SUPFAM" id="SSF81271">
    <property type="entry name" value="TGS-like"/>
    <property type="match status" value="1"/>
</dbReference>
<dbReference type="CDD" id="cd05399">
    <property type="entry name" value="NT_Rel-Spo_like"/>
    <property type="match status" value="1"/>
</dbReference>
<dbReference type="InterPro" id="IPR006674">
    <property type="entry name" value="HD_domain"/>
</dbReference>
<gene>
    <name evidence="5" type="ORF">A3B74_00500</name>
</gene>
<sequence length="496" mass="57637">MKTPLTSIEEVLKEVHTQRPNADEQLIRNAYEFAKKAHEGQKRASGEDYIFHSLETARQLAYWGMDIETISAGLLHDVPEDTQTSLSDIQKNFGVGIAKLVEGITKLGALKYRGRGEQNKYVENLRKMFLAMAEDIRVIIIKFADRVHNLQTLQALPEKKQYRIALESMEIFAPIANRLGMWDVKGQIEDLAFQYVLPEEYQWITRKIARPLETKKIYLEKIQKKLETIFKEKNIKYRVIHGRTKGLFRTYKKALRKNRDITKIYDLVALRIVVEEVAQCYSILGVIHEYWKPLKGRIKDYIAQPKPNLYQSLHTTVFCDLGEIVEFQIRTKKMHDEAEFGIAAHWRYSEHEKVSPRWIKKQLSWMDELVKLQKEIQSDESFLESVKTNIFKDHIFVFTPMGDVIDLPEGATPIDFAYQIHTDVGDKCCGVKINDKIESLKTRLKSGDVVEIFTDKNRKLPSPDWLNFVITNSARNHIKSALKKGERQKVRTPISV</sequence>
<name>A0A1G2ARP0_9BACT</name>
<dbReference type="PANTHER" id="PTHR21262:SF31">
    <property type="entry name" value="GTP PYROPHOSPHOKINASE"/>
    <property type="match status" value="1"/>
</dbReference>
<dbReference type="Gene3D" id="3.10.20.30">
    <property type="match status" value="1"/>
</dbReference>
<comment type="pathway">
    <text evidence="1">Purine metabolism.</text>
</comment>
<feature type="domain" description="HD" evidence="3">
    <location>
        <begin position="49"/>
        <end position="150"/>
    </location>
</feature>
<comment type="caution">
    <text evidence="5">The sequence shown here is derived from an EMBL/GenBank/DDBJ whole genome shotgun (WGS) entry which is preliminary data.</text>
</comment>
<dbReference type="Proteomes" id="UP000177165">
    <property type="component" value="Unassembled WGS sequence"/>
</dbReference>
<dbReference type="AlphaFoldDB" id="A0A1G2ARP0"/>
<dbReference type="FunFam" id="1.10.3210.10:FF:000001">
    <property type="entry name" value="GTP pyrophosphokinase RelA"/>
    <property type="match status" value="1"/>
</dbReference>
<dbReference type="InterPro" id="IPR012676">
    <property type="entry name" value="TGS-like"/>
</dbReference>
<proteinExistence type="inferred from homology"/>
<dbReference type="Pfam" id="PF02824">
    <property type="entry name" value="TGS"/>
    <property type="match status" value="1"/>
</dbReference>
<dbReference type="NCBIfam" id="TIGR00691">
    <property type="entry name" value="spoT_relA"/>
    <property type="match status" value="1"/>
</dbReference>
<dbReference type="InterPro" id="IPR007685">
    <property type="entry name" value="RelA_SpoT"/>
</dbReference>
<accession>A0A1G2ARP0</accession>
<dbReference type="GO" id="GO:0015969">
    <property type="term" value="P:guanosine tetraphosphate metabolic process"/>
    <property type="evidence" value="ECO:0007669"/>
    <property type="project" value="InterPro"/>
</dbReference>
<dbReference type="InterPro" id="IPR033655">
    <property type="entry name" value="TGS_RelA/SpoT"/>
</dbReference>